<evidence type="ECO:0000256" key="1">
    <source>
        <dbReference type="ARBA" id="ARBA00022729"/>
    </source>
</evidence>
<evidence type="ECO:0000313" key="5">
    <source>
        <dbReference type="Proteomes" id="UP000025061"/>
    </source>
</evidence>
<feature type="chain" id="PRO_5001573074" description="Outer membrane protein beta-barrel domain-containing protein" evidence="2">
    <location>
        <begin position="21"/>
        <end position="166"/>
    </location>
</feature>
<name>A0A059FZR2_9PROT</name>
<evidence type="ECO:0000259" key="3">
    <source>
        <dbReference type="Pfam" id="PF13505"/>
    </source>
</evidence>
<feature type="domain" description="Outer membrane protein beta-barrel" evidence="3">
    <location>
        <begin position="5"/>
        <end position="166"/>
    </location>
</feature>
<evidence type="ECO:0000256" key="2">
    <source>
        <dbReference type="SAM" id="SignalP"/>
    </source>
</evidence>
<dbReference type="Pfam" id="PF13505">
    <property type="entry name" value="OMP_b-brl"/>
    <property type="match status" value="1"/>
</dbReference>
<dbReference type="Gene3D" id="2.40.160.20">
    <property type="match status" value="1"/>
</dbReference>
<dbReference type="EMBL" id="ARYI01000001">
    <property type="protein sequence ID" value="KCZ96238.1"/>
    <property type="molecule type" value="Genomic_DNA"/>
</dbReference>
<dbReference type="RefSeq" id="WP_011645849.1">
    <property type="nucleotide sequence ID" value="NZ_ARYI01000001.1"/>
</dbReference>
<evidence type="ECO:0000313" key="4">
    <source>
        <dbReference type="EMBL" id="KCZ96238.1"/>
    </source>
</evidence>
<dbReference type="Proteomes" id="UP000025061">
    <property type="component" value="Unassembled WGS sequence"/>
</dbReference>
<dbReference type="InterPro" id="IPR027385">
    <property type="entry name" value="Beta-barrel_OMP"/>
</dbReference>
<dbReference type="AlphaFoldDB" id="A0A059FZR2"/>
<gene>
    <name evidence="4" type="ORF">HHI_01125</name>
</gene>
<dbReference type="SUPFAM" id="SSF56925">
    <property type="entry name" value="OMPA-like"/>
    <property type="match status" value="1"/>
</dbReference>
<keyword evidence="1 2" id="KW-0732">Signal</keyword>
<organism evidence="4 5">
    <name type="scientific">Hyphomonas hirschiana VP5</name>
    <dbReference type="NCBI Taxonomy" id="1280951"/>
    <lineage>
        <taxon>Bacteria</taxon>
        <taxon>Pseudomonadati</taxon>
        <taxon>Pseudomonadota</taxon>
        <taxon>Alphaproteobacteria</taxon>
        <taxon>Hyphomonadales</taxon>
        <taxon>Hyphomonadaceae</taxon>
        <taxon>Hyphomonas</taxon>
    </lineage>
</organism>
<comment type="caution">
    <text evidence="4">The sequence shown here is derived from an EMBL/GenBank/DDBJ whole genome shotgun (WGS) entry which is preliminary data.</text>
</comment>
<feature type="signal peptide" evidence="2">
    <location>
        <begin position="1"/>
        <end position="20"/>
    </location>
</feature>
<sequence>MKIALASLAIALTAAPAAFTQGDAELSGAYSNVDVGSADVGALTGRGSYFFTRNLGVEGEASIGVKDDDIGAGTVELDHSLGAFGVVRAPVSDKFHMFGRAGYATSELSASVPGLGSASGDFDGLAYGVGAKYFITERFGLRGDFTKYDGDDSEADVISVGAVVRF</sequence>
<dbReference type="PATRIC" id="fig|1280951.3.peg.228"/>
<proteinExistence type="predicted"/>
<accession>A0A059FZR2</accession>
<keyword evidence="5" id="KW-1185">Reference proteome</keyword>
<protein>
    <recommendedName>
        <fullName evidence="3">Outer membrane protein beta-barrel domain-containing protein</fullName>
    </recommendedName>
</protein>
<dbReference type="InterPro" id="IPR011250">
    <property type="entry name" value="OMP/PagP_B-barrel"/>
</dbReference>
<dbReference type="OrthoDB" id="7173051at2"/>
<reference evidence="4 5" key="1">
    <citation type="submission" date="2013-04" db="EMBL/GenBank/DDBJ databases">
        <title>Hyphomonas hirschiana VP5 Genome Sequencing.</title>
        <authorList>
            <person name="Lai Q."/>
            <person name="Shao Z."/>
        </authorList>
    </citation>
    <scope>NUCLEOTIDE SEQUENCE [LARGE SCALE GENOMIC DNA]</scope>
    <source>
        <strain evidence="4 5">VP5</strain>
    </source>
</reference>